<evidence type="ECO:0000256" key="4">
    <source>
        <dbReference type="ARBA" id="ARBA00022989"/>
    </source>
</evidence>
<evidence type="ECO:0000256" key="6">
    <source>
        <dbReference type="ARBA" id="ARBA00038076"/>
    </source>
</evidence>
<dbReference type="Proteomes" id="UP000177122">
    <property type="component" value="Unassembled WGS sequence"/>
</dbReference>
<keyword evidence="2" id="KW-1003">Cell membrane</keyword>
<feature type="transmembrane region" description="Helical" evidence="8">
    <location>
        <begin position="205"/>
        <end position="228"/>
    </location>
</feature>
<comment type="subcellular location">
    <subcellularLocation>
        <location evidence="1">Cell membrane</location>
        <topology evidence="1">Multi-pass membrane protein</topology>
    </subcellularLocation>
</comment>
<dbReference type="AlphaFoldDB" id="A0A1G2CWE7"/>
<dbReference type="InterPro" id="IPR003838">
    <property type="entry name" value="ABC3_permease_C"/>
</dbReference>
<feature type="coiled-coil region" evidence="7">
    <location>
        <begin position="116"/>
        <end position="148"/>
    </location>
</feature>
<dbReference type="Pfam" id="PF12704">
    <property type="entry name" value="MacB_PCD"/>
    <property type="match status" value="1"/>
</dbReference>
<dbReference type="EMBL" id="MHLI01000008">
    <property type="protein sequence ID" value="OGZ05597.1"/>
    <property type="molecule type" value="Genomic_DNA"/>
</dbReference>
<evidence type="ECO:0000259" key="10">
    <source>
        <dbReference type="Pfam" id="PF12704"/>
    </source>
</evidence>
<gene>
    <name evidence="11" type="ORF">A2845_04520</name>
</gene>
<comment type="caution">
    <text evidence="11">The sequence shown here is derived from an EMBL/GenBank/DDBJ whole genome shotgun (WGS) entry which is preliminary data.</text>
</comment>
<evidence type="ECO:0000256" key="7">
    <source>
        <dbReference type="SAM" id="Coils"/>
    </source>
</evidence>
<dbReference type="InterPro" id="IPR025857">
    <property type="entry name" value="MacB_PCD"/>
</dbReference>
<keyword evidence="7" id="KW-0175">Coiled coil</keyword>
<evidence type="ECO:0000256" key="8">
    <source>
        <dbReference type="SAM" id="Phobius"/>
    </source>
</evidence>
<comment type="similarity">
    <text evidence="6">Belongs to the ABC-4 integral membrane protein family.</text>
</comment>
<feature type="domain" description="MacB-like periplasmic core" evidence="10">
    <location>
        <begin position="204"/>
        <end position="418"/>
    </location>
</feature>
<evidence type="ECO:0000256" key="3">
    <source>
        <dbReference type="ARBA" id="ARBA00022692"/>
    </source>
</evidence>
<protein>
    <recommendedName>
        <fullName evidence="13">ABC3 transporter permease protein domain-containing protein</fullName>
    </recommendedName>
</protein>
<keyword evidence="5 8" id="KW-0472">Membrane</keyword>
<evidence type="ECO:0000259" key="9">
    <source>
        <dbReference type="Pfam" id="PF02687"/>
    </source>
</evidence>
<evidence type="ECO:0008006" key="13">
    <source>
        <dbReference type="Google" id="ProtNLM"/>
    </source>
</evidence>
<feature type="transmembrane region" description="Helical" evidence="8">
    <location>
        <begin position="444"/>
        <end position="471"/>
    </location>
</feature>
<keyword evidence="4 8" id="KW-1133">Transmembrane helix</keyword>
<evidence type="ECO:0000256" key="2">
    <source>
        <dbReference type="ARBA" id="ARBA00022475"/>
    </source>
</evidence>
<accession>A0A1G2CWE7</accession>
<dbReference type="PANTHER" id="PTHR30572">
    <property type="entry name" value="MEMBRANE COMPONENT OF TRANSPORTER-RELATED"/>
    <property type="match status" value="1"/>
</dbReference>
<evidence type="ECO:0000256" key="1">
    <source>
        <dbReference type="ARBA" id="ARBA00004651"/>
    </source>
</evidence>
<keyword evidence="3 8" id="KW-0812">Transmembrane</keyword>
<feature type="transmembrane region" description="Helical" evidence="8">
    <location>
        <begin position="535"/>
        <end position="562"/>
    </location>
</feature>
<dbReference type="GO" id="GO:0022857">
    <property type="term" value="F:transmembrane transporter activity"/>
    <property type="evidence" value="ECO:0007669"/>
    <property type="project" value="TreeGrafter"/>
</dbReference>
<evidence type="ECO:0000256" key="5">
    <source>
        <dbReference type="ARBA" id="ARBA00023136"/>
    </source>
</evidence>
<feature type="transmembrane region" description="Helical" evidence="8">
    <location>
        <begin position="492"/>
        <end position="515"/>
    </location>
</feature>
<sequence length="579" mass="63880">MPEKASTLRIFLRSLWPFHRARVVDPEILLQNISNQKADKQTRILKQQNAIAEISVHFGSIREKEEATEAAIQKFTLQEKGAVDNEAQRTFERGRWKLQQERQDLQRERWAIMDLLRKSEIELRGLRIDILRLELKEAEIEKDIEKGKGASSAARVASEVTETRLATPVEEEKIIIPQNGKTHILYRDLITLALRTFRVKPGMTMLTTLGIGVSFATIFFLVSFGYGLEKVLLDQFASERLMRSLTVQSPSPDVIPLDRESANRIAALPGVVHVEPIFGLAGQLESEALAVEAQFRGTQPEYFSVSGGQLKEGRIYTLDEHAIVLSSSFLQIMNKTGLNDFTKPFTVTVYRPITKEGGTGVESIKLGDDFQVVGISNDDENPNIYLSAGFLADLVPQYSAVDVLAIDKTHISALRVSIADFGFMSSSIIDTVDQATKVFNIAEIVLALFGAASLIVATIGMFNTMTISLLERTQEIGIMKVLGISDGDVRKLFLLEATIIGGLGGVSGLLFGLAISQGANFVINFLAQSFGGHTIALFYYPTWFMVSIVGSALVIGFLTGIIPSQRAAMMDPLNAVKYK</sequence>
<dbReference type="InterPro" id="IPR050250">
    <property type="entry name" value="Macrolide_Exporter_MacB"/>
</dbReference>
<organism evidence="11 12">
    <name type="scientific">Candidatus Lloydbacteria bacterium RIFCSPHIGHO2_01_FULL_49_22</name>
    <dbReference type="NCBI Taxonomy" id="1798658"/>
    <lineage>
        <taxon>Bacteria</taxon>
        <taxon>Candidatus Lloydiibacteriota</taxon>
    </lineage>
</organism>
<evidence type="ECO:0000313" key="11">
    <source>
        <dbReference type="EMBL" id="OGZ05597.1"/>
    </source>
</evidence>
<evidence type="ECO:0000313" key="12">
    <source>
        <dbReference type="Proteomes" id="UP000177122"/>
    </source>
</evidence>
<name>A0A1G2CWE7_9BACT</name>
<feature type="domain" description="ABC3 transporter permease C-terminal" evidence="9">
    <location>
        <begin position="448"/>
        <end position="571"/>
    </location>
</feature>
<proteinExistence type="inferred from homology"/>
<dbReference type="PANTHER" id="PTHR30572:SF4">
    <property type="entry name" value="ABC TRANSPORTER PERMEASE YTRF"/>
    <property type="match status" value="1"/>
</dbReference>
<dbReference type="GO" id="GO:0005886">
    <property type="term" value="C:plasma membrane"/>
    <property type="evidence" value="ECO:0007669"/>
    <property type="project" value="UniProtKB-SubCell"/>
</dbReference>
<reference evidence="11 12" key="1">
    <citation type="journal article" date="2016" name="Nat. Commun.">
        <title>Thousands of microbial genomes shed light on interconnected biogeochemical processes in an aquifer system.</title>
        <authorList>
            <person name="Anantharaman K."/>
            <person name="Brown C.T."/>
            <person name="Hug L.A."/>
            <person name="Sharon I."/>
            <person name="Castelle C.J."/>
            <person name="Probst A.J."/>
            <person name="Thomas B.C."/>
            <person name="Singh A."/>
            <person name="Wilkins M.J."/>
            <person name="Karaoz U."/>
            <person name="Brodie E.L."/>
            <person name="Williams K.H."/>
            <person name="Hubbard S.S."/>
            <person name="Banfield J.F."/>
        </authorList>
    </citation>
    <scope>NUCLEOTIDE SEQUENCE [LARGE SCALE GENOMIC DNA]</scope>
</reference>
<dbReference type="Pfam" id="PF02687">
    <property type="entry name" value="FtsX"/>
    <property type="match status" value="1"/>
</dbReference>